<name>A0A7W8H9R7_9FIRM</name>
<dbReference type="EMBL" id="JACHFW010000002">
    <property type="protein sequence ID" value="MBB5263750.1"/>
    <property type="molecule type" value="Genomic_DNA"/>
</dbReference>
<proteinExistence type="predicted"/>
<protein>
    <submittedName>
        <fullName evidence="1">Uncharacterized protein</fullName>
    </submittedName>
</protein>
<keyword evidence="2" id="KW-1185">Reference proteome</keyword>
<accession>A0A7W8H9R7</accession>
<comment type="caution">
    <text evidence="1">The sequence shown here is derived from an EMBL/GenBank/DDBJ whole genome shotgun (WGS) entry which is preliminary data.</text>
</comment>
<evidence type="ECO:0000313" key="2">
    <source>
        <dbReference type="Proteomes" id="UP000543642"/>
    </source>
</evidence>
<organism evidence="1 2">
    <name type="scientific">Catenibacillus scindens</name>
    <dbReference type="NCBI Taxonomy" id="673271"/>
    <lineage>
        <taxon>Bacteria</taxon>
        <taxon>Bacillati</taxon>
        <taxon>Bacillota</taxon>
        <taxon>Clostridia</taxon>
        <taxon>Lachnospirales</taxon>
        <taxon>Lachnospiraceae</taxon>
        <taxon>Catenibacillus</taxon>
    </lineage>
</organism>
<reference evidence="1 2" key="1">
    <citation type="submission" date="2020-08" db="EMBL/GenBank/DDBJ databases">
        <title>Genomic Encyclopedia of Type Strains, Phase IV (KMG-IV): sequencing the most valuable type-strain genomes for metagenomic binning, comparative biology and taxonomic classification.</title>
        <authorList>
            <person name="Goeker M."/>
        </authorList>
    </citation>
    <scope>NUCLEOTIDE SEQUENCE [LARGE SCALE GENOMIC DNA]</scope>
    <source>
        <strain evidence="1 2">DSM 106146</strain>
    </source>
</reference>
<gene>
    <name evidence="1" type="ORF">HNP82_000848</name>
</gene>
<dbReference type="AlphaFoldDB" id="A0A7W8H9R7"/>
<evidence type="ECO:0000313" key="1">
    <source>
        <dbReference type="EMBL" id="MBB5263750.1"/>
    </source>
</evidence>
<dbReference type="Proteomes" id="UP000543642">
    <property type="component" value="Unassembled WGS sequence"/>
</dbReference>
<sequence length="31" mass="3483">MKEGVQYVETEEHGGYHGIGVCHHWRTGAVD</sequence>